<evidence type="ECO:0000313" key="1">
    <source>
        <dbReference type="EMBL" id="KAB1263905.1"/>
    </source>
</evidence>
<name>A0A5N4CYH9_CAMDR</name>
<dbReference type="EMBL" id="JWIN03000017">
    <property type="protein sequence ID" value="KAB1263905.1"/>
    <property type="molecule type" value="Genomic_DNA"/>
</dbReference>
<gene>
    <name evidence="1" type="ORF">Cadr_000020060</name>
</gene>
<keyword evidence="2" id="KW-1185">Reference proteome</keyword>
<comment type="caution">
    <text evidence="1">The sequence shown here is derived from an EMBL/GenBank/DDBJ whole genome shotgun (WGS) entry which is preliminary data.</text>
</comment>
<dbReference type="AlphaFoldDB" id="A0A5N4CYH9"/>
<accession>A0A5N4CYH9</accession>
<organism evidence="1 2">
    <name type="scientific">Camelus dromedarius</name>
    <name type="common">Dromedary</name>
    <name type="synonym">Arabian camel</name>
    <dbReference type="NCBI Taxonomy" id="9838"/>
    <lineage>
        <taxon>Eukaryota</taxon>
        <taxon>Metazoa</taxon>
        <taxon>Chordata</taxon>
        <taxon>Craniata</taxon>
        <taxon>Vertebrata</taxon>
        <taxon>Euteleostomi</taxon>
        <taxon>Mammalia</taxon>
        <taxon>Eutheria</taxon>
        <taxon>Laurasiatheria</taxon>
        <taxon>Artiodactyla</taxon>
        <taxon>Tylopoda</taxon>
        <taxon>Camelidae</taxon>
        <taxon>Camelus</taxon>
    </lineage>
</organism>
<reference evidence="1 2" key="1">
    <citation type="journal article" date="2019" name="Mol. Ecol. Resour.">
        <title>Improving Illumina assemblies with Hi-C and long reads: an example with the North African dromedary.</title>
        <authorList>
            <person name="Elbers J.P."/>
            <person name="Rogers M.F."/>
            <person name="Perelman P.L."/>
            <person name="Proskuryakova A.A."/>
            <person name="Serdyukova N.A."/>
            <person name="Johnson W.E."/>
            <person name="Horin P."/>
            <person name="Corander J."/>
            <person name="Murphy D."/>
            <person name="Burger P.A."/>
        </authorList>
    </citation>
    <scope>NUCLEOTIDE SEQUENCE [LARGE SCALE GENOMIC DNA]</scope>
    <source>
        <strain evidence="1">Drom800</strain>
        <tissue evidence="1">Blood</tissue>
    </source>
</reference>
<dbReference type="Proteomes" id="UP000299084">
    <property type="component" value="Unassembled WGS sequence"/>
</dbReference>
<sequence>MDPTEKRVEGNPWVECGRSADVRGLLAGSPAREQTGFWRKSSERQRLNQMEEKARVCFAPVPPSSLLGDRKGWRRVITKPTQRSAVALNQGLQEALITIISHMVVNTLPAGTIPPKPAA</sequence>
<evidence type="ECO:0000313" key="2">
    <source>
        <dbReference type="Proteomes" id="UP000299084"/>
    </source>
</evidence>
<protein>
    <submittedName>
        <fullName evidence="1">Uncharacterized protein</fullName>
    </submittedName>
</protein>
<proteinExistence type="predicted"/>